<keyword evidence="3" id="KW-1185">Reference proteome</keyword>
<evidence type="ECO:0000313" key="3">
    <source>
        <dbReference type="Proteomes" id="UP001586593"/>
    </source>
</evidence>
<comment type="caution">
    <text evidence="2">The sequence shown here is derived from an EMBL/GenBank/DDBJ whole genome shotgun (WGS) entry which is preliminary data.</text>
</comment>
<sequence>MTAERDVPWPDGLQTGQARRPDSLALDAVMGLAFPETKLCFVLAAGRAAFSRR</sequence>
<gene>
    <name evidence="2" type="ORF">VTK73DRAFT_6094</name>
</gene>
<dbReference type="Proteomes" id="UP001586593">
    <property type="component" value="Unassembled WGS sequence"/>
</dbReference>
<feature type="region of interest" description="Disordered" evidence="1">
    <location>
        <begin position="1"/>
        <end position="20"/>
    </location>
</feature>
<organism evidence="2 3">
    <name type="scientific">Phialemonium thermophilum</name>
    <dbReference type="NCBI Taxonomy" id="223376"/>
    <lineage>
        <taxon>Eukaryota</taxon>
        <taxon>Fungi</taxon>
        <taxon>Dikarya</taxon>
        <taxon>Ascomycota</taxon>
        <taxon>Pezizomycotina</taxon>
        <taxon>Sordariomycetes</taxon>
        <taxon>Sordariomycetidae</taxon>
        <taxon>Cephalothecales</taxon>
        <taxon>Cephalothecaceae</taxon>
        <taxon>Phialemonium</taxon>
    </lineage>
</organism>
<accession>A0ABR3V027</accession>
<protein>
    <submittedName>
        <fullName evidence="2">Uncharacterized protein</fullName>
    </submittedName>
</protein>
<evidence type="ECO:0000313" key="2">
    <source>
        <dbReference type="EMBL" id="KAL1835183.1"/>
    </source>
</evidence>
<reference evidence="2 3" key="1">
    <citation type="journal article" date="2024" name="Commun. Biol.">
        <title>Comparative genomic analysis of thermophilic fungi reveals convergent evolutionary adaptations and gene losses.</title>
        <authorList>
            <person name="Steindorff A.S."/>
            <person name="Aguilar-Pontes M.V."/>
            <person name="Robinson A.J."/>
            <person name="Andreopoulos B."/>
            <person name="LaButti K."/>
            <person name="Kuo A."/>
            <person name="Mondo S."/>
            <person name="Riley R."/>
            <person name="Otillar R."/>
            <person name="Haridas S."/>
            <person name="Lipzen A."/>
            <person name="Grimwood J."/>
            <person name="Schmutz J."/>
            <person name="Clum A."/>
            <person name="Reid I.D."/>
            <person name="Moisan M.C."/>
            <person name="Butler G."/>
            <person name="Nguyen T.T.M."/>
            <person name="Dewar K."/>
            <person name="Conant G."/>
            <person name="Drula E."/>
            <person name="Henrissat B."/>
            <person name="Hansel C."/>
            <person name="Singer S."/>
            <person name="Hutchinson M.I."/>
            <person name="de Vries R.P."/>
            <person name="Natvig D.O."/>
            <person name="Powell A.J."/>
            <person name="Tsang A."/>
            <person name="Grigoriev I.V."/>
        </authorList>
    </citation>
    <scope>NUCLEOTIDE SEQUENCE [LARGE SCALE GENOMIC DNA]</scope>
    <source>
        <strain evidence="2 3">ATCC 24622</strain>
    </source>
</reference>
<evidence type="ECO:0000256" key="1">
    <source>
        <dbReference type="SAM" id="MobiDB-lite"/>
    </source>
</evidence>
<proteinExistence type="predicted"/>
<name>A0ABR3V027_9PEZI</name>
<dbReference type="EMBL" id="JAZHXJ010003419">
    <property type="protein sequence ID" value="KAL1835183.1"/>
    <property type="molecule type" value="Genomic_DNA"/>
</dbReference>